<dbReference type="Proteomes" id="UP000838672">
    <property type="component" value="Unassembled WGS sequence"/>
</dbReference>
<evidence type="ECO:0000313" key="1">
    <source>
        <dbReference type="EMBL" id="CAH0535399.1"/>
    </source>
</evidence>
<accession>A0ABM8ZXF0</accession>
<keyword evidence="2" id="KW-1185">Reference proteome</keyword>
<protein>
    <recommendedName>
        <fullName evidence="3">Zinc-binding domain-containing protein</fullName>
    </recommendedName>
</protein>
<dbReference type="RefSeq" id="WP_237468235.1">
    <property type="nucleotide sequence ID" value="NZ_CAKLDI010000002.1"/>
</dbReference>
<proteinExistence type="predicted"/>
<comment type="caution">
    <text evidence="1">The sequence shown here is derived from an EMBL/GenBank/DDBJ whole genome shotgun (WGS) entry which is preliminary data.</text>
</comment>
<evidence type="ECO:0000313" key="2">
    <source>
        <dbReference type="Proteomes" id="UP000838672"/>
    </source>
</evidence>
<gene>
    <name evidence="1" type="ORF">VST7929_02972</name>
</gene>
<dbReference type="EMBL" id="CAKLDI010000002">
    <property type="protein sequence ID" value="CAH0535399.1"/>
    <property type="molecule type" value="Genomic_DNA"/>
</dbReference>
<reference evidence="1" key="1">
    <citation type="submission" date="2021-11" db="EMBL/GenBank/DDBJ databases">
        <authorList>
            <person name="Rodrigo-Torres L."/>
            <person name="Arahal R. D."/>
            <person name="Lucena T."/>
        </authorList>
    </citation>
    <scope>NUCLEOTIDE SEQUENCE</scope>
    <source>
        <strain evidence="1">CECT 7929</strain>
    </source>
</reference>
<evidence type="ECO:0008006" key="3">
    <source>
        <dbReference type="Google" id="ProtNLM"/>
    </source>
</evidence>
<name>A0ABM8ZXF0_9VIBR</name>
<sequence>MKVRLNKDSYSEESKRSIGHEFLGSEYKDIEYVCICGKRDVFKAEEQKEDYEVRKEYMWARRVLCRSCWRECRKLKFELTEMEKWYSENKNVALQSPEFLKSWLKALQRYPGFGKKADTARIEFLKKALKNT</sequence>
<organism evidence="1 2">
    <name type="scientific">Vibrio stylophorae</name>
    <dbReference type="NCBI Taxonomy" id="659351"/>
    <lineage>
        <taxon>Bacteria</taxon>
        <taxon>Pseudomonadati</taxon>
        <taxon>Pseudomonadota</taxon>
        <taxon>Gammaproteobacteria</taxon>
        <taxon>Vibrionales</taxon>
        <taxon>Vibrionaceae</taxon>
        <taxon>Vibrio</taxon>
    </lineage>
</organism>